<feature type="domain" description="GHMP kinase N-terminal" evidence="8">
    <location>
        <begin position="69"/>
        <end position="146"/>
    </location>
</feature>
<evidence type="ECO:0000256" key="4">
    <source>
        <dbReference type="ARBA" id="ARBA00022741"/>
    </source>
</evidence>
<dbReference type="NCBIfam" id="TIGR00154">
    <property type="entry name" value="ispE"/>
    <property type="match status" value="1"/>
</dbReference>
<dbReference type="AlphaFoldDB" id="A0A3B0U4S2"/>
<evidence type="ECO:0000256" key="7">
    <source>
        <dbReference type="ARBA" id="ARBA00032554"/>
    </source>
</evidence>
<dbReference type="HAMAP" id="MF_00061">
    <property type="entry name" value="IspE"/>
    <property type="match status" value="1"/>
</dbReference>
<gene>
    <name evidence="10" type="ORF">MNBD_ALPHA12-1741</name>
</gene>
<dbReference type="GO" id="GO:0016114">
    <property type="term" value="P:terpenoid biosynthetic process"/>
    <property type="evidence" value="ECO:0007669"/>
    <property type="project" value="InterPro"/>
</dbReference>
<dbReference type="PIRSF" id="PIRSF010376">
    <property type="entry name" value="IspE"/>
    <property type="match status" value="1"/>
</dbReference>
<accession>A0A3B0U4S2</accession>
<dbReference type="PANTHER" id="PTHR43527:SF2">
    <property type="entry name" value="4-DIPHOSPHOCYTIDYL-2-C-METHYL-D-ERYTHRITOL KINASE, CHLOROPLASTIC"/>
    <property type="match status" value="1"/>
</dbReference>
<evidence type="ECO:0000256" key="6">
    <source>
        <dbReference type="ARBA" id="ARBA00022840"/>
    </source>
</evidence>
<keyword evidence="3 10" id="KW-0808">Transferase</keyword>
<dbReference type="InterPro" id="IPR036554">
    <property type="entry name" value="GHMP_kinase_C_sf"/>
</dbReference>
<dbReference type="Gene3D" id="3.30.230.10">
    <property type="match status" value="1"/>
</dbReference>
<sequence>MIKPVFASAPAKINLCLHVTGRRKDGRHELESMVVFSALGDRLKAMSDKRDHLLVDGEFAKSIKPDTTNLVMDALVLFRSRFPDAVKTGLEIKLTKNLPVAAGIGGGSSDAAAMLRMMAQMSSSPIDPVALGQIAAQLGADVPVCLDKRPNLMAGIGEKLTPLAKLPPVYMVLANPGLAVSTKEIFAGLRRRENPPMPALPASFDNAQQLAGWLKKTRNDLENSACEMVPQIKTISGFFAEDKNCLFARMSGSGATVFALYQNEIGALTAARKAQKRWPRYWVRTSSIDYTNSIDYTKESNSAQ</sequence>
<evidence type="ECO:0000256" key="3">
    <source>
        <dbReference type="ARBA" id="ARBA00022679"/>
    </source>
</evidence>
<dbReference type="EMBL" id="UOEO01000008">
    <property type="protein sequence ID" value="VAW14416.1"/>
    <property type="molecule type" value="Genomic_DNA"/>
</dbReference>
<reference evidence="10" key="1">
    <citation type="submission" date="2018-06" db="EMBL/GenBank/DDBJ databases">
        <authorList>
            <person name="Zhirakovskaya E."/>
        </authorList>
    </citation>
    <scope>NUCLEOTIDE SEQUENCE</scope>
</reference>
<dbReference type="GO" id="GO:0050515">
    <property type="term" value="F:4-(cytidine 5'-diphospho)-2-C-methyl-D-erythritol kinase activity"/>
    <property type="evidence" value="ECO:0007669"/>
    <property type="project" value="UniProtKB-EC"/>
</dbReference>
<dbReference type="EC" id="2.7.1.148" evidence="2"/>
<dbReference type="SUPFAM" id="SSF54211">
    <property type="entry name" value="Ribosomal protein S5 domain 2-like"/>
    <property type="match status" value="1"/>
</dbReference>
<keyword evidence="6" id="KW-0067">ATP-binding</keyword>
<dbReference type="InterPro" id="IPR006204">
    <property type="entry name" value="GHMP_kinase_N_dom"/>
</dbReference>
<comment type="similarity">
    <text evidence="1">Belongs to the GHMP kinase family. IspE subfamily.</text>
</comment>
<dbReference type="InterPro" id="IPR020568">
    <property type="entry name" value="Ribosomal_Su5_D2-typ_SF"/>
</dbReference>
<evidence type="ECO:0000256" key="1">
    <source>
        <dbReference type="ARBA" id="ARBA00009684"/>
    </source>
</evidence>
<dbReference type="Pfam" id="PF08544">
    <property type="entry name" value="GHMP_kinases_C"/>
    <property type="match status" value="1"/>
</dbReference>
<dbReference type="PANTHER" id="PTHR43527">
    <property type="entry name" value="4-DIPHOSPHOCYTIDYL-2-C-METHYL-D-ERYTHRITOL KINASE, CHLOROPLASTIC"/>
    <property type="match status" value="1"/>
</dbReference>
<organism evidence="10">
    <name type="scientific">hydrothermal vent metagenome</name>
    <dbReference type="NCBI Taxonomy" id="652676"/>
    <lineage>
        <taxon>unclassified sequences</taxon>
        <taxon>metagenomes</taxon>
        <taxon>ecological metagenomes</taxon>
    </lineage>
</organism>
<protein>
    <recommendedName>
        <fullName evidence="2">4-(cytidine 5'-diphospho)-2-C-methyl-D-erythritol kinase</fullName>
        <ecNumber evidence="2">2.7.1.148</ecNumber>
    </recommendedName>
    <alternativeName>
        <fullName evidence="7">4-(cytidine-5'-diphospho)-2-C-methyl-D-erythritol kinase</fullName>
    </alternativeName>
</protein>
<name>A0A3B0U4S2_9ZZZZ</name>
<dbReference type="InterPro" id="IPR014721">
    <property type="entry name" value="Ribsml_uS5_D2-typ_fold_subgr"/>
</dbReference>
<evidence type="ECO:0000313" key="10">
    <source>
        <dbReference type="EMBL" id="VAW14416.1"/>
    </source>
</evidence>
<evidence type="ECO:0000256" key="5">
    <source>
        <dbReference type="ARBA" id="ARBA00022777"/>
    </source>
</evidence>
<evidence type="ECO:0000259" key="9">
    <source>
        <dbReference type="Pfam" id="PF08544"/>
    </source>
</evidence>
<dbReference type="InterPro" id="IPR004424">
    <property type="entry name" value="IspE"/>
</dbReference>
<keyword evidence="5 10" id="KW-0418">Kinase</keyword>
<dbReference type="Gene3D" id="3.30.70.890">
    <property type="entry name" value="GHMP kinase, C-terminal domain"/>
    <property type="match status" value="1"/>
</dbReference>
<evidence type="ECO:0000256" key="2">
    <source>
        <dbReference type="ARBA" id="ARBA00012052"/>
    </source>
</evidence>
<keyword evidence="4" id="KW-0547">Nucleotide-binding</keyword>
<dbReference type="Pfam" id="PF00288">
    <property type="entry name" value="GHMP_kinases_N"/>
    <property type="match status" value="1"/>
</dbReference>
<dbReference type="NCBIfam" id="NF011202">
    <property type="entry name" value="PRK14608.1"/>
    <property type="match status" value="1"/>
</dbReference>
<dbReference type="SUPFAM" id="SSF55060">
    <property type="entry name" value="GHMP Kinase, C-terminal domain"/>
    <property type="match status" value="1"/>
</dbReference>
<dbReference type="InterPro" id="IPR013750">
    <property type="entry name" value="GHMP_kinase_C_dom"/>
</dbReference>
<dbReference type="GO" id="GO:0005524">
    <property type="term" value="F:ATP binding"/>
    <property type="evidence" value="ECO:0007669"/>
    <property type="project" value="UniProtKB-KW"/>
</dbReference>
<feature type="domain" description="GHMP kinase C-terminal" evidence="9">
    <location>
        <begin position="218"/>
        <end position="279"/>
    </location>
</feature>
<proteinExistence type="inferred from homology"/>
<evidence type="ECO:0000259" key="8">
    <source>
        <dbReference type="Pfam" id="PF00288"/>
    </source>
</evidence>